<organism evidence="2 3">
    <name type="scientific">Helicobacter typhlonius</name>
    <dbReference type="NCBI Taxonomy" id="76936"/>
    <lineage>
        <taxon>Bacteria</taxon>
        <taxon>Pseudomonadati</taxon>
        <taxon>Campylobacterota</taxon>
        <taxon>Epsilonproteobacteria</taxon>
        <taxon>Campylobacterales</taxon>
        <taxon>Helicobacteraceae</taxon>
        <taxon>Helicobacter</taxon>
    </lineage>
</organism>
<dbReference type="RefSeq" id="WP_064504560.1">
    <property type="nucleotide sequence ID" value="NZ_CAOMJD010000001.1"/>
</dbReference>
<evidence type="ECO:0000313" key="2">
    <source>
        <dbReference type="EMBL" id="CUU39925.1"/>
    </source>
</evidence>
<feature type="transmembrane region" description="Helical" evidence="1">
    <location>
        <begin position="33"/>
        <end position="53"/>
    </location>
</feature>
<feature type="transmembrane region" description="Helical" evidence="1">
    <location>
        <begin position="145"/>
        <end position="165"/>
    </location>
</feature>
<name>A0A0S4PUP3_9HELI</name>
<keyword evidence="1" id="KW-1133">Transmembrane helix</keyword>
<evidence type="ECO:0000256" key="1">
    <source>
        <dbReference type="SAM" id="Phobius"/>
    </source>
</evidence>
<reference evidence="3" key="1">
    <citation type="submission" date="2015-11" db="EMBL/GenBank/DDBJ databases">
        <authorList>
            <person name="Anvar S.Y."/>
        </authorList>
    </citation>
    <scope>NUCLEOTIDE SEQUENCE [LARGE SCALE GENOMIC DNA]</scope>
</reference>
<protein>
    <submittedName>
        <fullName evidence="2">Uncharacterized protein</fullName>
    </submittedName>
</protein>
<proteinExistence type="predicted"/>
<dbReference type="EMBL" id="LN907858">
    <property type="protein sequence ID" value="CUU39925.1"/>
    <property type="molecule type" value="Genomic_DNA"/>
</dbReference>
<dbReference type="KEGG" id="hty:BN2458_PEG1040"/>
<feature type="transmembrane region" description="Helical" evidence="1">
    <location>
        <begin position="316"/>
        <end position="336"/>
    </location>
</feature>
<dbReference type="GeneID" id="78151260"/>
<dbReference type="PATRIC" id="fig|76936.10.peg.1015"/>
<dbReference type="Proteomes" id="UP000064525">
    <property type="component" value="Chromosome I"/>
</dbReference>
<gene>
    <name evidence="2" type="ORF">BN2458_PEG1040</name>
</gene>
<feature type="transmembrane region" description="Helical" evidence="1">
    <location>
        <begin position="222"/>
        <end position="247"/>
    </location>
</feature>
<keyword evidence="1" id="KW-0812">Transmembrane</keyword>
<feature type="transmembrane region" description="Helical" evidence="1">
    <location>
        <begin position="74"/>
        <end position="102"/>
    </location>
</feature>
<keyword evidence="1" id="KW-0472">Membrane</keyword>
<dbReference type="AlphaFoldDB" id="A0A0S4PUP3"/>
<feature type="transmembrane region" description="Helical" evidence="1">
    <location>
        <begin position="108"/>
        <end position="133"/>
    </location>
</feature>
<accession>A0A0S4PUP3</accession>
<sequence>MIKPFKRFFSLVCFICAVMCILCVGFYPHLSFLLYIAFMLQTCALFVYTYDILKIKKQATIKAYYKLDSIFHRYFGRFFVAKILSFGVALIGSVSLFFMLLFPSGSDILIFCLLVPCSVYGFKIVHMICSANISIEFATTLAKKYTALIAAVLAVVFELMLNGIAPLESSAPQGDVYAHYHALIQSYNIAQMHSHFWQELFGFVLLKKSFLDVLYLNVADSYLRFGLIMLFACGHFASFASFALLCVGGISPNGAQDTIVQDSKNTHDNFTSQALDTKILASNTPTIPQDTLDSKFSSTQCAKVQDFTQTRAFRQFFAMVFFLIFVYIAFNISIHLQPLAKSKNLPPLISSQILKDNEQYIQISLQGTHNLISTSDLPSLERKIKENLADFESGINADTEQILNAYLAQKEKIIDEYSSWYFSVRGEYTRLFYAAIGKGEDIAQEQFIFLLKTYTPYDLQERLNALYDTHFSALKTRLEQTFGFFTLHRNPTNAHITQAISFDEFSKGLELLNPRASDGVAALLSASIVGAMILKASGKAVAKTGAKVIGKSVAKKSLSGAIGAGGGSLLCGGFAPLCAIGFFVASDYAINSVDEIINEEDFKDKMRQGFASWESQLKTSLIDYNSQLSYQILENLGIAEISKSQDSKNDVDSKAHDMGV</sequence>
<evidence type="ECO:0000313" key="3">
    <source>
        <dbReference type="Proteomes" id="UP000064525"/>
    </source>
</evidence>
<feature type="transmembrane region" description="Helical" evidence="1">
    <location>
        <begin position="7"/>
        <end position="27"/>
    </location>
</feature>